<dbReference type="EnsemblMetazoa" id="BGLB029341-RA">
    <property type="protein sequence ID" value="BGLB029341-PA"/>
    <property type="gene ID" value="BGLB029341"/>
</dbReference>
<dbReference type="InterPro" id="IPR051625">
    <property type="entry name" value="Signaling_Regulatory_Domain"/>
</dbReference>
<feature type="repeat" description="RCC1" evidence="2">
    <location>
        <begin position="48"/>
        <end position="99"/>
    </location>
</feature>
<accession>A0A2C9LBH7</accession>
<dbReference type="Gene3D" id="2.130.10.30">
    <property type="entry name" value="Regulator of chromosome condensation 1/beta-lactamase-inhibitor protein II"/>
    <property type="match status" value="1"/>
</dbReference>
<evidence type="ECO:0000313" key="3">
    <source>
        <dbReference type="EnsemblMetazoa" id="BGLB029341-PA"/>
    </source>
</evidence>
<dbReference type="PANTHER" id="PTHR22872">
    <property type="entry name" value="BTK-BINDING PROTEIN-RELATED"/>
    <property type="match status" value="1"/>
</dbReference>
<feature type="repeat" description="RCC1" evidence="2">
    <location>
        <begin position="1"/>
        <end position="47"/>
    </location>
</feature>
<gene>
    <name evidence="3" type="primary">106073463</name>
</gene>
<evidence type="ECO:0008006" key="5">
    <source>
        <dbReference type="Google" id="ProtNLM"/>
    </source>
</evidence>
<dbReference type="Proteomes" id="UP000076420">
    <property type="component" value="Unassembled WGS sequence"/>
</dbReference>
<dbReference type="SUPFAM" id="SSF50985">
    <property type="entry name" value="RCC1/BLIP-II"/>
    <property type="match status" value="1"/>
</dbReference>
<dbReference type="Pfam" id="PF00415">
    <property type="entry name" value="RCC1"/>
    <property type="match status" value="3"/>
</dbReference>
<dbReference type="VEuPathDB" id="VectorBase:BGLB029341"/>
<dbReference type="PRINTS" id="PR00633">
    <property type="entry name" value="RCCNDNSATION"/>
</dbReference>
<dbReference type="AlphaFoldDB" id="A0A2C9LBH7"/>
<evidence type="ECO:0000256" key="1">
    <source>
        <dbReference type="ARBA" id="ARBA00022737"/>
    </source>
</evidence>
<dbReference type="InterPro" id="IPR000408">
    <property type="entry name" value="Reg_chr_condens"/>
</dbReference>
<proteinExistence type="predicted"/>
<evidence type="ECO:0000256" key="2">
    <source>
        <dbReference type="PROSITE-ProRule" id="PRU00235"/>
    </source>
</evidence>
<dbReference type="VEuPathDB" id="VectorBase:BGLAX_044276"/>
<dbReference type="InterPro" id="IPR009091">
    <property type="entry name" value="RCC1/BLIP-II"/>
</dbReference>
<reference evidence="3" key="1">
    <citation type="submission" date="2020-05" db="UniProtKB">
        <authorList>
            <consortium name="EnsemblMetazoa"/>
        </authorList>
    </citation>
    <scope>IDENTIFICATION</scope>
    <source>
        <strain evidence="3">BB02</strain>
    </source>
</reference>
<sequence length="142" mass="15628">MFGQLGLGVDNYMRKHRNQPCFLDCLKGLPIAQVAAGGNHSFILSKSGAVYGWGRNSFGQLGLNDTVDHYSPNQCRPLRNERIKYICCGENHTACLTKDGRMFTFGLGTYGQLGHGSYKNELLPRLVIELSGSEISQIACGR</sequence>
<feature type="repeat" description="RCC1" evidence="2">
    <location>
        <begin position="100"/>
        <end position="142"/>
    </location>
</feature>
<organism evidence="3 4">
    <name type="scientific">Biomphalaria glabrata</name>
    <name type="common">Bloodfluke planorb</name>
    <name type="synonym">Freshwater snail</name>
    <dbReference type="NCBI Taxonomy" id="6526"/>
    <lineage>
        <taxon>Eukaryota</taxon>
        <taxon>Metazoa</taxon>
        <taxon>Spiralia</taxon>
        <taxon>Lophotrochozoa</taxon>
        <taxon>Mollusca</taxon>
        <taxon>Gastropoda</taxon>
        <taxon>Heterobranchia</taxon>
        <taxon>Euthyneura</taxon>
        <taxon>Panpulmonata</taxon>
        <taxon>Hygrophila</taxon>
        <taxon>Lymnaeoidea</taxon>
        <taxon>Planorbidae</taxon>
        <taxon>Biomphalaria</taxon>
    </lineage>
</organism>
<keyword evidence="1" id="KW-0677">Repeat</keyword>
<name>A0A2C9LBH7_BIOGL</name>
<dbReference type="STRING" id="6526.A0A2C9LBH7"/>
<dbReference type="KEGG" id="bgt:106073463"/>
<protein>
    <recommendedName>
        <fullName evidence="5">HECT domain-containing protein</fullName>
    </recommendedName>
</protein>
<dbReference type="PROSITE" id="PS00626">
    <property type="entry name" value="RCC1_2"/>
    <property type="match status" value="1"/>
</dbReference>
<evidence type="ECO:0000313" key="4">
    <source>
        <dbReference type="Proteomes" id="UP000076420"/>
    </source>
</evidence>
<dbReference type="PROSITE" id="PS50012">
    <property type="entry name" value="RCC1_3"/>
    <property type="match status" value="3"/>
</dbReference>